<dbReference type="Gene3D" id="1.20.920.10">
    <property type="entry name" value="Bromodomain-like"/>
    <property type="match status" value="1"/>
</dbReference>
<dbReference type="InterPro" id="IPR001487">
    <property type="entry name" value="Bromodomain"/>
</dbReference>
<dbReference type="OrthoDB" id="21449at2759"/>
<dbReference type="VEuPathDB" id="TrichDB:TVAG_267890"/>
<reference evidence="4" key="2">
    <citation type="journal article" date="2007" name="Science">
        <title>Draft genome sequence of the sexually transmitted pathogen Trichomonas vaginalis.</title>
        <authorList>
            <person name="Carlton J.M."/>
            <person name="Hirt R.P."/>
            <person name="Silva J.C."/>
            <person name="Delcher A.L."/>
            <person name="Schatz M."/>
            <person name="Zhao Q."/>
            <person name="Wortman J.R."/>
            <person name="Bidwell S.L."/>
            <person name="Alsmark U.C.M."/>
            <person name="Besteiro S."/>
            <person name="Sicheritz-Ponten T."/>
            <person name="Noel C.J."/>
            <person name="Dacks J.B."/>
            <person name="Foster P.G."/>
            <person name="Simillion C."/>
            <person name="Van de Peer Y."/>
            <person name="Miranda-Saavedra D."/>
            <person name="Barton G.J."/>
            <person name="Westrop G.D."/>
            <person name="Mueller S."/>
            <person name="Dessi D."/>
            <person name="Fiori P.L."/>
            <person name="Ren Q."/>
            <person name="Paulsen I."/>
            <person name="Zhang H."/>
            <person name="Bastida-Corcuera F.D."/>
            <person name="Simoes-Barbosa A."/>
            <person name="Brown M.T."/>
            <person name="Hayes R.D."/>
            <person name="Mukherjee M."/>
            <person name="Okumura C.Y."/>
            <person name="Schneider R."/>
            <person name="Smith A.J."/>
            <person name="Vanacova S."/>
            <person name="Villalvazo M."/>
            <person name="Haas B.J."/>
            <person name="Pertea M."/>
            <person name="Feldblyum T.V."/>
            <person name="Utterback T.R."/>
            <person name="Shu C.L."/>
            <person name="Osoegawa K."/>
            <person name="de Jong P.J."/>
            <person name="Hrdy I."/>
            <person name="Horvathova L."/>
            <person name="Zubacova Z."/>
            <person name="Dolezal P."/>
            <person name="Malik S.B."/>
            <person name="Logsdon J.M. Jr."/>
            <person name="Henze K."/>
            <person name="Gupta A."/>
            <person name="Wang C.C."/>
            <person name="Dunne R.L."/>
            <person name="Upcroft J.A."/>
            <person name="Upcroft P."/>
            <person name="White O."/>
            <person name="Salzberg S.L."/>
            <person name="Tang P."/>
            <person name="Chiu C.-H."/>
            <person name="Lee Y.-S."/>
            <person name="Embley T.M."/>
            <person name="Coombs G.H."/>
            <person name="Mottram J.C."/>
            <person name="Tachezy J."/>
            <person name="Fraser-Liggett C.M."/>
            <person name="Johnson P.J."/>
        </authorList>
    </citation>
    <scope>NUCLEOTIDE SEQUENCE [LARGE SCALE GENOMIC DNA]</scope>
    <source>
        <strain evidence="4">G3</strain>
    </source>
</reference>
<dbReference type="InterPro" id="IPR036427">
    <property type="entry name" value="Bromodomain-like_sf"/>
</dbReference>
<keyword evidence="1 2" id="KW-0103">Bromodomain</keyword>
<dbReference type="KEGG" id="tva:5464271"/>
<organism evidence="4 5">
    <name type="scientific">Trichomonas vaginalis (strain ATCC PRA-98 / G3)</name>
    <dbReference type="NCBI Taxonomy" id="412133"/>
    <lineage>
        <taxon>Eukaryota</taxon>
        <taxon>Metamonada</taxon>
        <taxon>Parabasalia</taxon>
        <taxon>Trichomonadida</taxon>
        <taxon>Trichomonadidae</taxon>
        <taxon>Trichomonas</taxon>
    </lineage>
</organism>
<dbReference type="PANTHER" id="PTHR45926">
    <property type="entry name" value="OSJNBA0053K19.4 PROTEIN"/>
    <property type="match status" value="1"/>
</dbReference>
<evidence type="ECO:0000256" key="2">
    <source>
        <dbReference type="PROSITE-ProRule" id="PRU00035"/>
    </source>
</evidence>
<dbReference type="PRINTS" id="PR00503">
    <property type="entry name" value="BROMODOMAIN"/>
</dbReference>
<dbReference type="PROSITE" id="PS00633">
    <property type="entry name" value="BROMODOMAIN_1"/>
    <property type="match status" value="1"/>
</dbReference>
<dbReference type="PROSITE" id="PS50014">
    <property type="entry name" value="BROMODOMAIN_2"/>
    <property type="match status" value="1"/>
</dbReference>
<dbReference type="AlphaFoldDB" id="A2DLD8"/>
<dbReference type="Pfam" id="PF00439">
    <property type="entry name" value="Bromodomain"/>
    <property type="match status" value="1"/>
</dbReference>
<name>A2DLD8_TRIV3</name>
<dbReference type="InterPro" id="IPR018359">
    <property type="entry name" value="Bromodomain_CS"/>
</dbReference>
<evidence type="ECO:0000313" key="4">
    <source>
        <dbReference type="EMBL" id="EAY18756.1"/>
    </source>
</evidence>
<gene>
    <name evidence="4" type="ORF">TVAG_267890</name>
</gene>
<dbReference type="SMART" id="SM00297">
    <property type="entry name" value="BROMO"/>
    <property type="match status" value="1"/>
</dbReference>
<dbReference type="eggNOG" id="KOG1474">
    <property type="taxonomic scope" value="Eukaryota"/>
</dbReference>
<evidence type="ECO:0000313" key="5">
    <source>
        <dbReference type="Proteomes" id="UP000001542"/>
    </source>
</evidence>
<dbReference type="InParanoid" id="A2DLD8"/>
<reference evidence="4" key="1">
    <citation type="submission" date="2006-10" db="EMBL/GenBank/DDBJ databases">
        <authorList>
            <person name="Amadeo P."/>
            <person name="Zhao Q."/>
            <person name="Wortman J."/>
            <person name="Fraser-Liggett C."/>
            <person name="Carlton J."/>
        </authorList>
    </citation>
    <scope>NUCLEOTIDE SEQUENCE</scope>
    <source>
        <strain evidence="4">G3</strain>
    </source>
</reference>
<accession>A2DLD8</accession>
<keyword evidence="5" id="KW-1185">Reference proteome</keyword>
<dbReference type="Proteomes" id="UP000001542">
    <property type="component" value="Unassembled WGS sequence"/>
</dbReference>
<dbReference type="EMBL" id="DS113215">
    <property type="protein sequence ID" value="EAY18756.1"/>
    <property type="molecule type" value="Genomic_DNA"/>
</dbReference>
<dbReference type="RefSeq" id="XP_001579742.1">
    <property type="nucleotide sequence ID" value="XM_001579692.1"/>
</dbReference>
<proteinExistence type="predicted"/>
<sequence>MDDFTLNKCNEVMTKIRSHPISEMFLEPVDPERDGAPDYFKQIKKPMDLGTVQNKLNSRTYKNVQEWKDDVNLICTNAIQYNGKKSYIGAVATEISKIFKELSRSIADGPIMTWYSTLLEIKRDYKNHALTWISREQGESDLSFANPKLQTKDVDTQPEVHRFLMKSMPIEELDKLRDAIIKETRPKVREDIKTIISKHCPEMIETGPIDMNLLPPAALIQLKELLLM</sequence>
<protein>
    <submittedName>
        <fullName evidence="4">Bromodomain containing protein</fullName>
    </submittedName>
</protein>
<dbReference type="SMR" id="A2DLD8"/>
<dbReference type="CDD" id="cd04369">
    <property type="entry name" value="Bromodomain"/>
    <property type="match status" value="1"/>
</dbReference>
<dbReference type="VEuPathDB" id="TrichDB:TVAGG3_0013980"/>
<evidence type="ECO:0000256" key="1">
    <source>
        <dbReference type="ARBA" id="ARBA00023117"/>
    </source>
</evidence>
<feature type="domain" description="Bromo" evidence="3">
    <location>
        <begin position="17"/>
        <end position="89"/>
    </location>
</feature>
<dbReference type="STRING" id="5722.A2DLD8"/>
<evidence type="ECO:0000259" key="3">
    <source>
        <dbReference type="PROSITE" id="PS50014"/>
    </source>
</evidence>
<dbReference type="SUPFAM" id="SSF47370">
    <property type="entry name" value="Bromodomain"/>
    <property type="match status" value="1"/>
</dbReference>